<reference evidence="1 2" key="1">
    <citation type="journal article" date="2024" name="bioRxiv">
        <title>A reference genome for Trichogramma kaykai: A tiny desert-dwelling parasitoid wasp with competing sex-ratio distorters.</title>
        <authorList>
            <person name="Culotta J."/>
            <person name="Lindsey A.R."/>
        </authorList>
    </citation>
    <scope>NUCLEOTIDE SEQUENCE [LARGE SCALE GENOMIC DNA]</scope>
    <source>
        <strain evidence="1 2">KSX58</strain>
    </source>
</reference>
<comment type="caution">
    <text evidence="1">The sequence shown here is derived from an EMBL/GenBank/DDBJ whole genome shotgun (WGS) entry which is preliminary data.</text>
</comment>
<name>A0ABD2XNW7_9HYME</name>
<accession>A0ABD2XNW7</accession>
<dbReference type="AlphaFoldDB" id="A0ABD2XNW7"/>
<dbReference type="EMBL" id="JBJJXI010000018">
    <property type="protein sequence ID" value="KAL3407055.1"/>
    <property type="molecule type" value="Genomic_DNA"/>
</dbReference>
<organism evidence="1 2">
    <name type="scientific">Trichogramma kaykai</name>
    <dbReference type="NCBI Taxonomy" id="54128"/>
    <lineage>
        <taxon>Eukaryota</taxon>
        <taxon>Metazoa</taxon>
        <taxon>Ecdysozoa</taxon>
        <taxon>Arthropoda</taxon>
        <taxon>Hexapoda</taxon>
        <taxon>Insecta</taxon>
        <taxon>Pterygota</taxon>
        <taxon>Neoptera</taxon>
        <taxon>Endopterygota</taxon>
        <taxon>Hymenoptera</taxon>
        <taxon>Apocrita</taxon>
        <taxon>Proctotrupomorpha</taxon>
        <taxon>Chalcidoidea</taxon>
        <taxon>Trichogrammatidae</taxon>
        <taxon>Trichogramma</taxon>
    </lineage>
</organism>
<sequence>MESRGGQVRAKEEPNNTWRDVQNILFHSVDLDCEVKNVETFAFLNSSSPLKAHVLKVHFGVHCKIVR</sequence>
<evidence type="ECO:0000313" key="2">
    <source>
        <dbReference type="Proteomes" id="UP001627154"/>
    </source>
</evidence>
<evidence type="ECO:0000313" key="1">
    <source>
        <dbReference type="EMBL" id="KAL3407055.1"/>
    </source>
</evidence>
<protein>
    <submittedName>
        <fullName evidence="1">Uncharacterized protein</fullName>
    </submittedName>
</protein>
<gene>
    <name evidence="1" type="ORF">TKK_001129</name>
</gene>
<proteinExistence type="predicted"/>
<dbReference type="Proteomes" id="UP001627154">
    <property type="component" value="Unassembled WGS sequence"/>
</dbReference>
<keyword evidence="2" id="KW-1185">Reference proteome</keyword>